<evidence type="ECO:0000256" key="1">
    <source>
        <dbReference type="SAM" id="MobiDB-lite"/>
    </source>
</evidence>
<name>A0A0F7ZH33_9HYPO</name>
<gene>
    <name evidence="3" type="ORF">HIM_08697</name>
</gene>
<dbReference type="AlphaFoldDB" id="A0A0F7ZH33"/>
<proteinExistence type="predicted"/>
<sequence>MATQGAQWAATPTQREAQLMSTIETMQAQIEELRGAINHRAHRPRQVLPEPDRFSGRAKDWDAWALAMRAKLRVDGQAIGDENAQFYYVYSSLDRNIQSTVLAFVQRAEKQGQWSPTLLLDHLERIFDDPNKSKKAGQRLREMTQGARPLPDYLPRFERTLFEAGADSWPDDAKITTLVGGLNKELKQRLTAQLNLPTTYNEFVRVLLALGDQDGVRFYHQGNNAMDWEQTKTTNARVAPAISATQRQRWRDEGKCVRCGSSSHWIQECKMQPTRSRGSSRSPPPGVSRVRFNDQLALVKAPNVGNMARRTGHVYEYSSDSGSDGEGC</sequence>
<accession>A0A0F7ZH33</accession>
<feature type="domain" description="Retrotransposon gag" evidence="2">
    <location>
        <begin position="119"/>
        <end position="183"/>
    </location>
</feature>
<keyword evidence="4" id="KW-1185">Reference proteome</keyword>
<dbReference type="InterPro" id="IPR005162">
    <property type="entry name" value="Retrotrans_gag_dom"/>
</dbReference>
<organism evidence="3 4">
    <name type="scientific">Hirsutella minnesotensis 3608</name>
    <dbReference type="NCBI Taxonomy" id="1043627"/>
    <lineage>
        <taxon>Eukaryota</taxon>
        <taxon>Fungi</taxon>
        <taxon>Dikarya</taxon>
        <taxon>Ascomycota</taxon>
        <taxon>Pezizomycotina</taxon>
        <taxon>Sordariomycetes</taxon>
        <taxon>Hypocreomycetidae</taxon>
        <taxon>Hypocreales</taxon>
        <taxon>Ophiocordycipitaceae</taxon>
        <taxon>Hirsutella</taxon>
    </lineage>
</organism>
<protein>
    <recommendedName>
        <fullName evidence="2">Retrotransposon gag domain-containing protein</fullName>
    </recommendedName>
</protein>
<evidence type="ECO:0000259" key="2">
    <source>
        <dbReference type="Pfam" id="PF03732"/>
    </source>
</evidence>
<dbReference type="Pfam" id="PF03732">
    <property type="entry name" value="Retrotrans_gag"/>
    <property type="match status" value="1"/>
</dbReference>
<reference evidence="3 4" key="1">
    <citation type="journal article" date="2014" name="Genome Biol. Evol.">
        <title>Comparative genomics and transcriptomics analyses reveal divergent lifestyle features of nematode endoparasitic fungus Hirsutella minnesotensis.</title>
        <authorList>
            <person name="Lai Y."/>
            <person name="Liu K."/>
            <person name="Zhang X."/>
            <person name="Zhang X."/>
            <person name="Li K."/>
            <person name="Wang N."/>
            <person name="Shu C."/>
            <person name="Wu Y."/>
            <person name="Wang C."/>
            <person name="Bushley K.E."/>
            <person name="Xiang M."/>
            <person name="Liu X."/>
        </authorList>
    </citation>
    <scope>NUCLEOTIDE SEQUENCE [LARGE SCALE GENOMIC DNA]</scope>
    <source>
        <strain evidence="3 4">3608</strain>
    </source>
</reference>
<evidence type="ECO:0000313" key="3">
    <source>
        <dbReference type="EMBL" id="KJZ71941.1"/>
    </source>
</evidence>
<evidence type="ECO:0000313" key="4">
    <source>
        <dbReference type="Proteomes" id="UP000054481"/>
    </source>
</evidence>
<dbReference type="Proteomes" id="UP000054481">
    <property type="component" value="Unassembled WGS sequence"/>
</dbReference>
<dbReference type="EMBL" id="KQ030557">
    <property type="protein sequence ID" value="KJZ71941.1"/>
    <property type="molecule type" value="Genomic_DNA"/>
</dbReference>
<feature type="region of interest" description="Disordered" evidence="1">
    <location>
        <begin position="270"/>
        <end position="290"/>
    </location>
</feature>
<dbReference type="OrthoDB" id="5141729at2759"/>